<name>A0A843XC28_COLES</name>
<sequence>MYGLLDGIYPCTSIHDAHPQGSEPLIIFYPQRRGQHTSSGTARCGKGGARSVAGHHATPALQVKLESYHRPAATGILVKRGIKSAVNFSGFVFNFSTFVSPVRVRHLPSIPSVISVSLPPSPCGFWVGFYAPSLTPALLLFAPFFLPGVVGAATAAQRWEHAGQRSEHCSDLAERRRTAERWGAGDRKIGEGFMSAELTGLLFFPVDPAASKRSQAPLSSSSAVSSSSLLAIGASSACASSQAVRSRLHAKRAQGRRHGFDELAIINKVWFWSKVLRLLAYTKVLLPLPHLTPAASTLPPLTTFSFVLLII</sequence>
<protein>
    <submittedName>
        <fullName evidence="1">Uncharacterized protein</fullName>
    </submittedName>
</protein>
<dbReference type="EMBL" id="NMUH01007222">
    <property type="protein sequence ID" value="MQM16876.1"/>
    <property type="molecule type" value="Genomic_DNA"/>
</dbReference>
<keyword evidence="2" id="KW-1185">Reference proteome</keyword>
<evidence type="ECO:0000313" key="1">
    <source>
        <dbReference type="EMBL" id="MQM16876.1"/>
    </source>
</evidence>
<dbReference type="Proteomes" id="UP000652761">
    <property type="component" value="Unassembled WGS sequence"/>
</dbReference>
<evidence type="ECO:0000313" key="2">
    <source>
        <dbReference type="Proteomes" id="UP000652761"/>
    </source>
</evidence>
<comment type="caution">
    <text evidence="1">The sequence shown here is derived from an EMBL/GenBank/DDBJ whole genome shotgun (WGS) entry which is preliminary data.</text>
</comment>
<dbReference type="AlphaFoldDB" id="A0A843XC28"/>
<organism evidence="1 2">
    <name type="scientific">Colocasia esculenta</name>
    <name type="common">Wild taro</name>
    <name type="synonym">Arum esculentum</name>
    <dbReference type="NCBI Taxonomy" id="4460"/>
    <lineage>
        <taxon>Eukaryota</taxon>
        <taxon>Viridiplantae</taxon>
        <taxon>Streptophyta</taxon>
        <taxon>Embryophyta</taxon>
        <taxon>Tracheophyta</taxon>
        <taxon>Spermatophyta</taxon>
        <taxon>Magnoliopsida</taxon>
        <taxon>Liliopsida</taxon>
        <taxon>Araceae</taxon>
        <taxon>Aroideae</taxon>
        <taxon>Colocasieae</taxon>
        <taxon>Colocasia</taxon>
    </lineage>
</organism>
<accession>A0A843XC28</accession>
<reference evidence="1" key="1">
    <citation type="submission" date="2017-07" db="EMBL/GenBank/DDBJ databases">
        <title>Taro Niue Genome Assembly and Annotation.</title>
        <authorList>
            <person name="Atibalentja N."/>
            <person name="Keating K."/>
            <person name="Fields C.J."/>
        </authorList>
    </citation>
    <scope>NUCLEOTIDE SEQUENCE</scope>
    <source>
        <strain evidence="1">Niue_2</strain>
        <tissue evidence="1">Leaf</tissue>
    </source>
</reference>
<proteinExistence type="predicted"/>
<gene>
    <name evidence="1" type="ORF">Taro_049838</name>
</gene>